<dbReference type="GO" id="GO:0015627">
    <property type="term" value="C:type II protein secretion system complex"/>
    <property type="evidence" value="ECO:0007669"/>
    <property type="project" value="UniProtKB-UniRule"/>
</dbReference>
<feature type="transmembrane region" description="Helical" evidence="9">
    <location>
        <begin position="6"/>
        <end position="28"/>
    </location>
</feature>
<dbReference type="PANTHER" id="PTHR38779:SF2">
    <property type="entry name" value="TYPE II SECRETION SYSTEM PROTEIN I-RELATED"/>
    <property type="match status" value="1"/>
</dbReference>
<dbReference type="GO" id="GO:0005886">
    <property type="term" value="C:plasma membrane"/>
    <property type="evidence" value="ECO:0007669"/>
    <property type="project" value="UniProtKB-SubCell"/>
</dbReference>
<feature type="domain" description="Type II secretion system protein GspI C-terminal" evidence="10">
    <location>
        <begin position="39"/>
        <end position="112"/>
    </location>
</feature>
<dbReference type="NCBIfam" id="TIGR01707">
    <property type="entry name" value="gspI"/>
    <property type="match status" value="1"/>
</dbReference>
<comment type="PTM">
    <text evidence="9">Cleaved by prepilin peptidase.</text>
</comment>
<keyword evidence="8 9" id="KW-0472">Membrane</keyword>
<comment type="similarity">
    <text evidence="2 9">Belongs to the GSP I family.</text>
</comment>
<evidence type="ECO:0000313" key="12">
    <source>
        <dbReference type="Proteomes" id="UP000600865"/>
    </source>
</evidence>
<keyword evidence="4 9" id="KW-0488">Methylation</keyword>
<evidence type="ECO:0000256" key="1">
    <source>
        <dbReference type="ARBA" id="ARBA00004377"/>
    </source>
</evidence>
<dbReference type="RefSeq" id="WP_189584870.1">
    <property type="nucleotide sequence ID" value="NZ_BMYV01000002.1"/>
</dbReference>
<keyword evidence="3" id="KW-1003">Cell membrane</keyword>
<dbReference type="InterPro" id="IPR012902">
    <property type="entry name" value="N_methyl_site"/>
</dbReference>
<comment type="subcellular location">
    <subcellularLocation>
        <location evidence="1 9">Cell inner membrane</location>
        <topology evidence="1 9">Single-pass membrane protein</topology>
    </subcellularLocation>
</comment>
<dbReference type="AlphaFoldDB" id="A0A918NI60"/>
<keyword evidence="6 9" id="KW-0812">Transmembrane</keyword>
<evidence type="ECO:0000256" key="5">
    <source>
        <dbReference type="ARBA" id="ARBA00022519"/>
    </source>
</evidence>
<gene>
    <name evidence="11" type="ORF">GCM10011309_19060</name>
</gene>
<keyword evidence="5 9" id="KW-0997">Cell inner membrane</keyword>
<comment type="function">
    <text evidence="9">Component of the type II secretion system required for the energy-dependent secretion of extracellular factors such as proteases and toxins from the periplasm.</text>
</comment>
<dbReference type="GO" id="GO:0015628">
    <property type="term" value="P:protein secretion by the type II secretion system"/>
    <property type="evidence" value="ECO:0007669"/>
    <property type="project" value="UniProtKB-UniRule"/>
</dbReference>
<evidence type="ECO:0000256" key="2">
    <source>
        <dbReference type="ARBA" id="ARBA00008358"/>
    </source>
</evidence>
<dbReference type="Pfam" id="PF02501">
    <property type="entry name" value="T2SSI"/>
    <property type="match status" value="1"/>
</dbReference>
<dbReference type="InterPro" id="IPR010052">
    <property type="entry name" value="T2SS_protein-GspI"/>
</dbReference>
<protein>
    <recommendedName>
        <fullName evidence="9">Type II secretion system protein I</fullName>
        <shortName evidence="9">T2SS minor pseudopilin I</shortName>
    </recommendedName>
</protein>
<dbReference type="Proteomes" id="UP000600865">
    <property type="component" value="Unassembled WGS sequence"/>
</dbReference>
<accession>A0A918NI60</accession>
<evidence type="ECO:0000256" key="8">
    <source>
        <dbReference type="ARBA" id="ARBA00023136"/>
    </source>
</evidence>
<dbReference type="EMBL" id="BMYV01000002">
    <property type="protein sequence ID" value="GGX69282.1"/>
    <property type="molecule type" value="Genomic_DNA"/>
</dbReference>
<keyword evidence="12" id="KW-1185">Reference proteome</keyword>
<comment type="caution">
    <text evidence="11">The sequence shown here is derived from an EMBL/GenBank/DDBJ whole genome shotgun (WGS) entry which is preliminary data.</text>
</comment>
<dbReference type="SUPFAM" id="SSF54523">
    <property type="entry name" value="Pili subunits"/>
    <property type="match status" value="1"/>
</dbReference>
<reference evidence="11 12" key="1">
    <citation type="journal article" date="2014" name="Int. J. Syst. Evol. Microbiol.">
        <title>Complete genome sequence of Corynebacterium casei LMG S-19264T (=DSM 44701T), isolated from a smear-ripened cheese.</title>
        <authorList>
            <consortium name="US DOE Joint Genome Institute (JGI-PGF)"/>
            <person name="Walter F."/>
            <person name="Albersmeier A."/>
            <person name="Kalinowski J."/>
            <person name="Ruckert C."/>
        </authorList>
    </citation>
    <scope>NUCLEOTIDE SEQUENCE [LARGE SCALE GENOMIC DNA]</scope>
    <source>
        <strain evidence="11 12">KCTC 23968</strain>
    </source>
</reference>
<evidence type="ECO:0000256" key="3">
    <source>
        <dbReference type="ARBA" id="ARBA00022475"/>
    </source>
</evidence>
<evidence type="ECO:0000256" key="4">
    <source>
        <dbReference type="ARBA" id="ARBA00022481"/>
    </source>
</evidence>
<dbReference type="Pfam" id="PF07963">
    <property type="entry name" value="N_methyl"/>
    <property type="match status" value="1"/>
</dbReference>
<evidence type="ECO:0000256" key="6">
    <source>
        <dbReference type="ARBA" id="ARBA00022692"/>
    </source>
</evidence>
<name>A0A918NI60_9PROT</name>
<evidence type="ECO:0000313" key="11">
    <source>
        <dbReference type="EMBL" id="GGX69282.1"/>
    </source>
</evidence>
<evidence type="ECO:0000259" key="10">
    <source>
        <dbReference type="Pfam" id="PF02501"/>
    </source>
</evidence>
<organism evidence="11 12">
    <name type="scientific">Litorimonas cladophorae</name>
    <dbReference type="NCBI Taxonomy" id="1220491"/>
    <lineage>
        <taxon>Bacteria</taxon>
        <taxon>Pseudomonadati</taxon>
        <taxon>Pseudomonadota</taxon>
        <taxon>Alphaproteobacteria</taxon>
        <taxon>Maricaulales</taxon>
        <taxon>Robiginitomaculaceae</taxon>
    </lineage>
</organism>
<keyword evidence="7 9" id="KW-1133">Transmembrane helix</keyword>
<evidence type="ECO:0000256" key="9">
    <source>
        <dbReference type="RuleBase" id="RU368030"/>
    </source>
</evidence>
<dbReference type="InterPro" id="IPR045584">
    <property type="entry name" value="Pilin-like"/>
</dbReference>
<proteinExistence type="inferred from homology"/>
<dbReference type="PROSITE" id="PS00409">
    <property type="entry name" value="PROKAR_NTER_METHYL"/>
    <property type="match status" value="1"/>
</dbReference>
<dbReference type="PANTHER" id="PTHR38779">
    <property type="entry name" value="TYPE II SECRETION SYSTEM PROTEIN I-RELATED"/>
    <property type="match status" value="1"/>
</dbReference>
<sequence length="123" mass="13252">MKDSGFTLVEVMAALVIFSVAIVGLSHVGTQSVSHSQRLADKTFAGVVADNQLIRARMQRPQVGTKSGEEAAGGQTYRWRILTAETPQAGLLELQVQVSQSEDVLITRRAWLSQGGNATTVQQ</sequence>
<dbReference type="InterPro" id="IPR003413">
    <property type="entry name" value="T2SS_GspI_C"/>
</dbReference>
<comment type="subunit">
    <text evidence="9">Type II secretion is composed of four main components: the outer membrane complex, the inner membrane complex, the cytoplasmic secretion ATPase and the periplasm-spanning pseudopilus.</text>
</comment>
<evidence type="ECO:0000256" key="7">
    <source>
        <dbReference type="ARBA" id="ARBA00022989"/>
    </source>
</evidence>
<dbReference type="Gene3D" id="3.30.1300.30">
    <property type="entry name" value="GSPII I/J protein-like"/>
    <property type="match status" value="1"/>
</dbReference>
<dbReference type="NCBIfam" id="TIGR02532">
    <property type="entry name" value="IV_pilin_GFxxxE"/>
    <property type="match status" value="1"/>
</dbReference>